<proteinExistence type="predicted"/>
<sequence length="154" mass="16673">MGRNVNTTATATQYAGRMRVAREIQYRTIPWAGPIPRAAPAWLRHNRNPDSAKKTATARSNRPQMRPRTGTCVEPVWNATCVTSTPSAARPRIPSSAGMKLRGGAVVLVVVAEVLITNSVPGPGAVTENSVRVTSLANGRCVYYPMGQMRIRDC</sequence>
<dbReference type="AlphaFoldDB" id="A0A076EI85"/>
<feature type="region of interest" description="Disordered" evidence="1">
    <location>
        <begin position="45"/>
        <end position="70"/>
    </location>
</feature>
<dbReference type="eggNOG" id="ENOG503268A">
    <property type="taxonomic scope" value="Bacteria"/>
</dbReference>
<reference evidence="2 3" key="1">
    <citation type="submission" date="2014-07" db="EMBL/GenBank/DDBJ databases">
        <title>Genome Sequence of Rhodococcus opacus Strain R7, a Biodegrader of Mono- and Polycyclic Aromatic Hydrocarbons.</title>
        <authorList>
            <person name="Di Gennaro P."/>
            <person name="Zampolli J."/>
            <person name="Presti I."/>
            <person name="Cappelletti M."/>
            <person name="D'Ursi P."/>
            <person name="Orro A."/>
            <person name="Mezzelani A."/>
            <person name="Milanesi L."/>
        </authorList>
    </citation>
    <scope>NUCLEOTIDE SEQUENCE [LARGE SCALE GENOMIC DNA]</scope>
    <source>
        <strain evidence="2 3">R7</strain>
    </source>
</reference>
<evidence type="ECO:0000313" key="2">
    <source>
        <dbReference type="EMBL" id="AII05875.1"/>
    </source>
</evidence>
<accession>A0A076EI85</accession>
<organism evidence="2 3">
    <name type="scientific">Rhodococcus opacus</name>
    <name type="common">Nocardia opaca</name>
    <dbReference type="NCBI Taxonomy" id="37919"/>
    <lineage>
        <taxon>Bacteria</taxon>
        <taxon>Bacillati</taxon>
        <taxon>Actinomycetota</taxon>
        <taxon>Actinomycetes</taxon>
        <taxon>Mycobacteriales</taxon>
        <taxon>Nocardiaceae</taxon>
        <taxon>Rhodococcus</taxon>
    </lineage>
</organism>
<protein>
    <submittedName>
        <fullName evidence="2">Uncharacterized protein</fullName>
    </submittedName>
</protein>
<dbReference type="Proteomes" id="UP000028488">
    <property type="component" value="Chromosome"/>
</dbReference>
<gene>
    <name evidence="2" type="ORF">EP51_15265</name>
</gene>
<evidence type="ECO:0000313" key="3">
    <source>
        <dbReference type="Proteomes" id="UP000028488"/>
    </source>
</evidence>
<evidence type="ECO:0000256" key="1">
    <source>
        <dbReference type="SAM" id="MobiDB-lite"/>
    </source>
</evidence>
<dbReference type="EMBL" id="CP008947">
    <property type="protein sequence ID" value="AII05875.1"/>
    <property type="molecule type" value="Genomic_DNA"/>
</dbReference>
<name>A0A076EI85_RHOOP</name>